<dbReference type="Proteomes" id="UP000521943">
    <property type="component" value="Unassembled WGS sequence"/>
</dbReference>
<dbReference type="EMBL" id="JACGCI010000019">
    <property type="protein sequence ID" value="KAF6758273.1"/>
    <property type="molecule type" value="Genomic_DNA"/>
</dbReference>
<dbReference type="AlphaFoldDB" id="A0A8H6I6C2"/>
<protein>
    <submittedName>
        <fullName evidence="2">Uncharacterized protein</fullName>
    </submittedName>
</protein>
<evidence type="ECO:0000313" key="3">
    <source>
        <dbReference type="Proteomes" id="UP000521943"/>
    </source>
</evidence>
<name>A0A8H6I6C2_9AGAR</name>
<accession>A0A8H6I6C2</accession>
<reference evidence="2 3" key="1">
    <citation type="submission" date="2020-07" db="EMBL/GenBank/DDBJ databases">
        <title>Comparative genomics of pyrophilous fungi reveals a link between fire events and developmental genes.</title>
        <authorList>
            <consortium name="DOE Joint Genome Institute"/>
            <person name="Steindorff A.S."/>
            <person name="Carver A."/>
            <person name="Calhoun S."/>
            <person name="Stillman K."/>
            <person name="Liu H."/>
            <person name="Lipzen A."/>
            <person name="Pangilinan J."/>
            <person name="Labutti K."/>
            <person name="Bruns T.D."/>
            <person name="Grigoriev I.V."/>
        </authorList>
    </citation>
    <scope>NUCLEOTIDE SEQUENCE [LARGE SCALE GENOMIC DNA]</scope>
    <source>
        <strain evidence="2 3">CBS 144469</strain>
    </source>
</reference>
<organism evidence="2 3">
    <name type="scientific">Ephemerocybe angulata</name>
    <dbReference type="NCBI Taxonomy" id="980116"/>
    <lineage>
        <taxon>Eukaryota</taxon>
        <taxon>Fungi</taxon>
        <taxon>Dikarya</taxon>
        <taxon>Basidiomycota</taxon>
        <taxon>Agaricomycotina</taxon>
        <taxon>Agaricomycetes</taxon>
        <taxon>Agaricomycetidae</taxon>
        <taxon>Agaricales</taxon>
        <taxon>Agaricineae</taxon>
        <taxon>Psathyrellaceae</taxon>
        <taxon>Ephemerocybe</taxon>
    </lineage>
</organism>
<evidence type="ECO:0000256" key="1">
    <source>
        <dbReference type="SAM" id="MobiDB-lite"/>
    </source>
</evidence>
<feature type="region of interest" description="Disordered" evidence="1">
    <location>
        <begin position="55"/>
        <end position="81"/>
    </location>
</feature>
<comment type="caution">
    <text evidence="2">The sequence shown here is derived from an EMBL/GenBank/DDBJ whole genome shotgun (WGS) entry which is preliminary data.</text>
</comment>
<proteinExistence type="predicted"/>
<sequence>MVVIIYRQVPRQSDGSPISLRRGTRTSDLLQSGRISLLPNEVNFTASPDWSNFADDSISDSEASDLPGHQATPPQPSTPFLSTPATSIIIMKRSSAFSFQSKGGGIIVFEKDGPPNSQMRGRSISYRQGVLTGTTFNYTSGDALASRQSAPRGDYAPQAREIGSNVGLERSARSSTPSLNYHPIRIGLAWNFSFLEPIEKLFNRAKGLFRD</sequence>
<keyword evidence="3" id="KW-1185">Reference proteome</keyword>
<evidence type="ECO:0000313" key="2">
    <source>
        <dbReference type="EMBL" id="KAF6758273.1"/>
    </source>
</evidence>
<gene>
    <name evidence="2" type="ORF">DFP72DRAFT_845209</name>
</gene>